<accession>A0A2P5F6J3</accession>
<evidence type="ECO:0000259" key="1">
    <source>
        <dbReference type="Pfam" id="PF23468"/>
    </source>
</evidence>
<dbReference type="STRING" id="63057.A0A2P5F6J3"/>
<dbReference type="InParanoid" id="A0A2P5F6J3"/>
<evidence type="ECO:0000313" key="4">
    <source>
        <dbReference type="Proteomes" id="UP000237000"/>
    </source>
</evidence>
<dbReference type="OrthoDB" id="512200at2759"/>
<gene>
    <name evidence="3" type="ORF">TorRG33x02_106900</name>
</gene>
<dbReference type="EMBL" id="JXTC01000058">
    <property type="protein sequence ID" value="PON93412.1"/>
    <property type="molecule type" value="Genomic_DNA"/>
</dbReference>
<evidence type="ECO:0000313" key="3">
    <source>
        <dbReference type="EMBL" id="PON93412.1"/>
    </source>
</evidence>
<dbReference type="GO" id="GO:0009706">
    <property type="term" value="C:chloroplast inner membrane"/>
    <property type="evidence" value="ECO:0007669"/>
    <property type="project" value="TreeGrafter"/>
</dbReference>
<feature type="domain" description="Plastid division protein CDP1-like 2nd alpha solenoid" evidence="1">
    <location>
        <begin position="281"/>
        <end position="326"/>
    </location>
</feature>
<reference evidence="4" key="1">
    <citation type="submission" date="2016-06" db="EMBL/GenBank/DDBJ databases">
        <title>Parallel loss of symbiosis genes in relatives of nitrogen-fixing non-legume Parasponia.</title>
        <authorList>
            <person name="Van Velzen R."/>
            <person name="Holmer R."/>
            <person name="Bu F."/>
            <person name="Rutten L."/>
            <person name="Van Zeijl A."/>
            <person name="Liu W."/>
            <person name="Santuari L."/>
            <person name="Cao Q."/>
            <person name="Sharma T."/>
            <person name="Shen D."/>
            <person name="Roswanjaya Y."/>
            <person name="Wardhani T."/>
            <person name="Kalhor M.S."/>
            <person name="Jansen J."/>
            <person name="Van den Hoogen J."/>
            <person name="Gungor B."/>
            <person name="Hartog M."/>
            <person name="Hontelez J."/>
            <person name="Verver J."/>
            <person name="Yang W.-C."/>
            <person name="Schijlen E."/>
            <person name="Repin R."/>
            <person name="Schilthuizen M."/>
            <person name="Schranz E."/>
            <person name="Heidstra R."/>
            <person name="Miyata K."/>
            <person name="Fedorova E."/>
            <person name="Kohlen W."/>
            <person name="Bisseling T."/>
            <person name="Smit S."/>
            <person name="Geurts R."/>
        </authorList>
    </citation>
    <scope>NUCLEOTIDE SEQUENCE [LARGE SCALE GENOMIC DNA]</scope>
    <source>
        <strain evidence="4">cv. RG33-2</strain>
    </source>
</reference>
<sequence length="426" mass="46824">MAPLFVQQHPMYRQVPSGISFSTPLLAPLSLLRKFHKLKPSHSLGADPGRPITCSASRWAEHLFADFNFVGDSSDHLHYYSSSSAIATLAPPSPPRVLGAETHFLGDGIKRAYEARVSKPPQYGFSQDALLSQRQILQAACETLVDHTPWRNHEKYLVPGALCVLQEAGKTELVLQNGESLLREGPPKSFRQDVFLAIALAYVILSRDAMALYPSDFIRGCKVLERALKLLQEEGASSLASDLQEQIDETLEEITSHRVEGATAIERGFLLENFMNEAFTRMTADEQVDLFAATPSNIPAESFEVYGVALALVARAFVGKKPHVIAYSNYYSRLSDNSLYGNPSIVDFVLEDSKANEDGDSDLPGLLLRYLERLDCVNGSPLVAAVAIVRAEATTVLDNVKSSAIHTLQKVFPLGHRDELNASRGQ</sequence>
<dbReference type="Proteomes" id="UP000237000">
    <property type="component" value="Unassembled WGS sequence"/>
</dbReference>
<dbReference type="GO" id="GO:0010020">
    <property type="term" value="P:chloroplast fission"/>
    <property type="evidence" value="ECO:0007669"/>
    <property type="project" value="TreeGrafter"/>
</dbReference>
<feature type="domain" description="Plastid division protein CDP1-like 1st alpha solenoid" evidence="2">
    <location>
        <begin position="157"/>
        <end position="259"/>
    </location>
</feature>
<dbReference type="PANTHER" id="PTHR33925">
    <property type="entry name" value="PLASTID DIVISION PROTEIN CDP1, CHLOROPLASTIC-RELATED"/>
    <property type="match status" value="1"/>
</dbReference>
<comment type="caution">
    <text evidence="3">The sequence shown here is derived from an EMBL/GenBank/DDBJ whole genome shotgun (WGS) entry which is preliminary data.</text>
</comment>
<evidence type="ECO:0000259" key="2">
    <source>
        <dbReference type="Pfam" id="PF25515"/>
    </source>
</evidence>
<dbReference type="Pfam" id="PF23468">
    <property type="entry name" value="ARC6"/>
    <property type="match status" value="1"/>
</dbReference>
<organism evidence="3 4">
    <name type="scientific">Trema orientale</name>
    <name type="common">Charcoal tree</name>
    <name type="synonym">Celtis orientalis</name>
    <dbReference type="NCBI Taxonomy" id="63057"/>
    <lineage>
        <taxon>Eukaryota</taxon>
        <taxon>Viridiplantae</taxon>
        <taxon>Streptophyta</taxon>
        <taxon>Embryophyta</taxon>
        <taxon>Tracheophyta</taxon>
        <taxon>Spermatophyta</taxon>
        <taxon>Magnoliopsida</taxon>
        <taxon>eudicotyledons</taxon>
        <taxon>Gunneridae</taxon>
        <taxon>Pentapetalae</taxon>
        <taxon>rosids</taxon>
        <taxon>fabids</taxon>
        <taxon>Rosales</taxon>
        <taxon>Cannabaceae</taxon>
        <taxon>Trema</taxon>
    </lineage>
</organism>
<dbReference type="AlphaFoldDB" id="A0A2P5F6J3"/>
<keyword evidence="4" id="KW-1185">Reference proteome</keyword>
<dbReference type="InterPro" id="IPR058032">
    <property type="entry name" value="CDP1-like_a_solenoid_1"/>
</dbReference>
<dbReference type="InterPro" id="IPR057137">
    <property type="entry name" value="CDP1-like_a_solenoid_2"/>
</dbReference>
<name>A0A2P5F6J3_TREOI</name>
<protein>
    <submittedName>
        <fullName evidence="3">Chaperone DnaJ-domain superfamily protein</fullName>
    </submittedName>
</protein>
<dbReference type="PANTHER" id="PTHR33925:SF1">
    <property type="entry name" value="PROTEIN ACCUMULATION AND REPLICATION OF CHLOROPLASTS 6, CHLOROPLASTIC"/>
    <property type="match status" value="1"/>
</dbReference>
<dbReference type="InterPro" id="IPR044685">
    <property type="entry name" value="CPD1-like"/>
</dbReference>
<dbReference type="Pfam" id="PF25515">
    <property type="entry name" value="Arm_PDR"/>
    <property type="match status" value="1"/>
</dbReference>
<proteinExistence type="predicted"/>